<dbReference type="OrthoDB" id="443772at2759"/>
<dbReference type="GO" id="GO:0042273">
    <property type="term" value="P:ribosomal large subunit biogenesis"/>
    <property type="evidence" value="ECO:0007669"/>
    <property type="project" value="TreeGrafter"/>
</dbReference>
<protein>
    <recommendedName>
        <fullName evidence="11">rRNA-processing protein EBP2</fullName>
    </recommendedName>
</protein>
<evidence type="ECO:0000313" key="10">
    <source>
        <dbReference type="Proteomes" id="UP000320475"/>
    </source>
</evidence>
<proteinExistence type="inferred from homology"/>
<evidence type="ECO:0000256" key="1">
    <source>
        <dbReference type="ARBA" id="ARBA00004604"/>
    </source>
</evidence>
<evidence type="ECO:0000256" key="5">
    <source>
        <dbReference type="ARBA" id="ARBA00023242"/>
    </source>
</evidence>
<evidence type="ECO:0000313" key="8">
    <source>
        <dbReference type="EMBL" id="TPX53399.1"/>
    </source>
</evidence>
<evidence type="ECO:0008006" key="11">
    <source>
        <dbReference type="Google" id="ProtNLM"/>
    </source>
</evidence>
<feature type="region of interest" description="Disordered" evidence="6">
    <location>
        <begin position="1"/>
        <end position="52"/>
    </location>
</feature>
<keyword evidence="9" id="KW-1185">Reference proteome</keyword>
<evidence type="ECO:0000313" key="9">
    <source>
        <dbReference type="Proteomes" id="UP000317494"/>
    </source>
</evidence>
<keyword evidence="4" id="KW-0175">Coiled coil</keyword>
<keyword evidence="5" id="KW-0539">Nucleus</keyword>
<feature type="compositionally biased region" description="Low complexity" evidence="6">
    <location>
        <begin position="329"/>
        <end position="343"/>
    </location>
</feature>
<gene>
    <name evidence="7" type="ORF">SeLEV6574_g00019</name>
    <name evidence="8" type="ORF">SeMB42_g00811</name>
</gene>
<sequence length="435" mass="48534">MARKPNVAKRNPAAKGSMSSSIQHGRNKGTKRKAPAQDDDHPSMTVNLKEVDDFIDGITLDSELLAKLERADPDAAGAGPGTGGANKKKKKKPNTDDDQPNDAALTAEDEKELMLYLQMKQARRADGASATDMNVDVDPDNADGPGSAKKPSKPKWVKQPLVNNVPAMEVHLERFKLPSNLPFIEHLSVTSQQPIESTLESPQDVHNDTKRELAIYKQVLYAASIAKQRLTEAKVPFTRPDDYFAEMLKSDAHMARVRQRLLDERLQVEQSEKARKLRDLKKFGKKVQQAKLLERQKDKKAALETIKLARKKTGANRSNDDEFDIEIEPATSSKPKSNSSSANKKADNPRDRVKSKKRQYKDSKYGYGGPKRHAKSNTAESTFNVEKSGFDVKKMKKRAFEESGKSYKPGMDGGKKKFKKPRLGKSKRVGIKSKK</sequence>
<dbReference type="GO" id="GO:0005730">
    <property type="term" value="C:nucleolus"/>
    <property type="evidence" value="ECO:0007669"/>
    <property type="project" value="UniProtKB-SubCell"/>
</dbReference>
<name>A0A507DNU8_9FUNG</name>
<feature type="compositionally biased region" description="Basic residues" evidence="6">
    <location>
        <begin position="416"/>
        <end position="435"/>
    </location>
</feature>
<feature type="compositionally biased region" description="Polar residues" evidence="6">
    <location>
        <begin position="376"/>
        <end position="385"/>
    </location>
</feature>
<feature type="compositionally biased region" description="Basic and acidic residues" evidence="6">
    <location>
        <begin position="388"/>
        <end position="405"/>
    </location>
</feature>
<organism evidence="8 9">
    <name type="scientific">Synchytrium endobioticum</name>
    <dbReference type="NCBI Taxonomy" id="286115"/>
    <lineage>
        <taxon>Eukaryota</taxon>
        <taxon>Fungi</taxon>
        <taxon>Fungi incertae sedis</taxon>
        <taxon>Chytridiomycota</taxon>
        <taxon>Chytridiomycota incertae sedis</taxon>
        <taxon>Chytridiomycetes</taxon>
        <taxon>Synchytriales</taxon>
        <taxon>Synchytriaceae</taxon>
        <taxon>Synchytrium</taxon>
    </lineage>
</organism>
<evidence type="ECO:0000256" key="3">
    <source>
        <dbReference type="ARBA" id="ARBA00022517"/>
    </source>
</evidence>
<dbReference type="GO" id="GO:0030687">
    <property type="term" value="C:preribosome, large subunit precursor"/>
    <property type="evidence" value="ECO:0007669"/>
    <property type="project" value="TreeGrafter"/>
</dbReference>
<evidence type="ECO:0000256" key="4">
    <source>
        <dbReference type="ARBA" id="ARBA00023054"/>
    </source>
</evidence>
<dbReference type="GO" id="GO:0034399">
    <property type="term" value="C:nuclear periphery"/>
    <property type="evidence" value="ECO:0007669"/>
    <property type="project" value="TreeGrafter"/>
</dbReference>
<evidence type="ECO:0000313" key="7">
    <source>
        <dbReference type="EMBL" id="TPX51804.1"/>
    </source>
</evidence>
<dbReference type="Proteomes" id="UP000317494">
    <property type="component" value="Unassembled WGS sequence"/>
</dbReference>
<evidence type="ECO:0000256" key="6">
    <source>
        <dbReference type="SAM" id="MobiDB-lite"/>
    </source>
</evidence>
<dbReference type="Pfam" id="PF05890">
    <property type="entry name" value="Ebp2"/>
    <property type="match status" value="1"/>
</dbReference>
<dbReference type="PANTHER" id="PTHR13028">
    <property type="entry name" value="RRNA PROCESSING PROTEIN EBNA1-BINDING PROTEIN-RELATED"/>
    <property type="match status" value="1"/>
</dbReference>
<dbReference type="STRING" id="286115.A0A507DNU8"/>
<feature type="region of interest" description="Disordered" evidence="6">
    <location>
        <begin position="122"/>
        <end position="156"/>
    </location>
</feature>
<reference evidence="9 10" key="1">
    <citation type="journal article" date="2019" name="Sci. Rep.">
        <title>Comparative genomics of chytrid fungi reveal insights into the obligate biotrophic and pathogenic lifestyle of Synchytrium endobioticum.</title>
        <authorList>
            <person name="van de Vossenberg B.T.L.H."/>
            <person name="Warris S."/>
            <person name="Nguyen H.D.T."/>
            <person name="van Gent-Pelzer M.P.E."/>
            <person name="Joly D.L."/>
            <person name="van de Geest H.C."/>
            <person name="Bonants P.J.M."/>
            <person name="Smith D.S."/>
            <person name="Levesque C.A."/>
            <person name="van der Lee T.A.J."/>
        </authorList>
    </citation>
    <scope>NUCLEOTIDE SEQUENCE [LARGE SCALE GENOMIC DNA]</scope>
    <source>
        <strain evidence="7 10">LEV6574</strain>
        <strain evidence="8 9">MB42</strain>
    </source>
</reference>
<feature type="compositionally biased region" description="Basic residues" evidence="6">
    <location>
        <begin position="25"/>
        <end position="34"/>
    </location>
</feature>
<evidence type="ECO:0000256" key="2">
    <source>
        <dbReference type="ARBA" id="ARBA00007336"/>
    </source>
</evidence>
<dbReference type="EMBL" id="QEAM01000001">
    <property type="protein sequence ID" value="TPX51804.1"/>
    <property type="molecule type" value="Genomic_DNA"/>
</dbReference>
<feature type="region of interest" description="Disordered" evidence="6">
    <location>
        <begin position="71"/>
        <end position="109"/>
    </location>
</feature>
<dbReference type="VEuPathDB" id="FungiDB:SeMB42_g00811"/>
<dbReference type="GO" id="GO:0006364">
    <property type="term" value="P:rRNA processing"/>
    <property type="evidence" value="ECO:0007669"/>
    <property type="project" value="TreeGrafter"/>
</dbReference>
<dbReference type="Proteomes" id="UP000320475">
    <property type="component" value="Unassembled WGS sequence"/>
</dbReference>
<comment type="caution">
    <text evidence="8">The sequence shown here is derived from an EMBL/GenBank/DDBJ whole genome shotgun (WGS) entry which is preliminary data.</text>
</comment>
<comment type="subcellular location">
    <subcellularLocation>
        <location evidence="1">Nucleus</location>
        <location evidence="1">Nucleolus</location>
    </subcellularLocation>
</comment>
<dbReference type="AlphaFoldDB" id="A0A507DNU8"/>
<dbReference type="PANTHER" id="PTHR13028:SF0">
    <property type="entry name" value="RRNA-PROCESSING PROTEIN EBP2-RELATED"/>
    <property type="match status" value="1"/>
</dbReference>
<feature type="region of interest" description="Disordered" evidence="6">
    <location>
        <begin position="312"/>
        <end position="435"/>
    </location>
</feature>
<keyword evidence="3" id="KW-0690">Ribosome biogenesis</keyword>
<dbReference type="EMBL" id="QEAN01000017">
    <property type="protein sequence ID" value="TPX53399.1"/>
    <property type="molecule type" value="Genomic_DNA"/>
</dbReference>
<accession>A0A507DNU8</accession>
<dbReference type="InterPro" id="IPR008610">
    <property type="entry name" value="Ebp2"/>
</dbReference>
<comment type="similarity">
    <text evidence="2">Belongs to the EBP2 family.</text>
</comment>